<dbReference type="EMBL" id="VXBR01002482">
    <property type="protein sequence ID" value="NXO22188.1"/>
    <property type="molecule type" value="Genomic_DNA"/>
</dbReference>
<feature type="non-terminal residue" evidence="2">
    <location>
        <position position="130"/>
    </location>
</feature>
<reference evidence="2 3" key="1">
    <citation type="submission" date="2019-09" db="EMBL/GenBank/DDBJ databases">
        <title>Bird 10,000 Genomes (B10K) Project - Family phase.</title>
        <authorList>
            <person name="Zhang G."/>
        </authorList>
    </citation>
    <scope>NUCLEOTIDE SEQUENCE [LARGE SCALE GENOMIC DNA]</scope>
    <source>
        <strain evidence="2">B10K-DU-002-30</strain>
        <tissue evidence="2">Muscle</tissue>
    </source>
</reference>
<feature type="non-terminal residue" evidence="2">
    <location>
        <position position="1"/>
    </location>
</feature>
<gene>
    <name evidence="2" type="primary">Drc1_0</name>
    <name evidence="2" type="ORF">CISJUN_R08493</name>
</gene>
<evidence type="ECO:0000313" key="2">
    <source>
        <dbReference type="EMBL" id="NXO22188.1"/>
    </source>
</evidence>
<feature type="region of interest" description="Disordered" evidence="1">
    <location>
        <begin position="66"/>
        <end position="88"/>
    </location>
</feature>
<dbReference type="AlphaFoldDB" id="A0A7L1QI00"/>
<dbReference type="GO" id="GO:0070286">
    <property type="term" value="P:axonemal dynein complex assembly"/>
    <property type="evidence" value="ECO:0007669"/>
    <property type="project" value="InterPro"/>
</dbReference>
<dbReference type="GO" id="GO:0060285">
    <property type="term" value="P:cilium-dependent cell motility"/>
    <property type="evidence" value="ECO:0007669"/>
    <property type="project" value="TreeGrafter"/>
</dbReference>
<dbReference type="GO" id="GO:0005858">
    <property type="term" value="C:axonemal dynein complex"/>
    <property type="evidence" value="ECO:0007669"/>
    <property type="project" value="InterPro"/>
</dbReference>
<proteinExistence type="predicted"/>
<dbReference type="PANTHER" id="PTHR21625">
    <property type="entry name" value="NYD-SP28 PROTEIN"/>
    <property type="match status" value="1"/>
</dbReference>
<sequence length="130" mass="14529">QSLESELERVAGKSQETRNRMRQLSRSDAEKFRQVWEANEEEAKALIREVLDADRIIHVQQLGIPWEEPRPGFPENSGPLGGRREKREAAEAVTEIMEGGEFLGIPGNSPTAVFRGSLGISRWDFPGVAS</sequence>
<accession>A0A7L1QI00</accession>
<keyword evidence="3" id="KW-1185">Reference proteome</keyword>
<comment type="caution">
    <text evidence="2">The sequence shown here is derived from an EMBL/GenBank/DDBJ whole genome shotgun (WGS) entry which is preliminary data.</text>
</comment>
<name>A0A7L1QI00_9PASS</name>
<evidence type="ECO:0000313" key="3">
    <source>
        <dbReference type="Proteomes" id="UP000546986"/>
    </source>
</evidence>
<evidence type="ECO:0000256" key="1">
    <source>
        <dbReference type="SAM" id="MobiDB-lite"/>
    </source>
</evidence>
<dbReference type="GO" id="GO:0003352">
    <property type="term" value="P:regulation of cilium movement"/>
    <property type="evidence" value="ECO:0007669"/>
    <property type="project" value="TreeGrafter"/>
</dbReference>
<feature type="region of interest" description="Disordered" evidence="1">
    <location>
        <begin position="1"/>
        <end position="28"/>
    </location>
</feature>
<organism evidence="2 3">
    <name type="scientific">Cisticola juncidis</name>
    <dbReference type="NCBI Taxonomy" id="52622"/>
    <lineage>
        <taxon>Eukaryota</taxon>
        <taxon>Metazoa</taxon>
        <taxon>Chordata</taxon>
        <taxon>Craniata</taxon>
        <taxon>Vertebrata</taxon>
        <taxon>Euteleostomi</taxon>
        <taxon>Archelosauria</taxon>
        <taxon>Archosauria</taxon>
        <taxon>Dinosauria</taxon>
        <taxon>Saurischia</taxon>
        <taxon>Theropoda</taxon>
        <taxon>Coelurosauria</taxon>
        <taxon>Aves</taxon>
        <taxon>Neognathae</taxon>
        <taxon>Neoaves</taxon>
        <taxon>Telluraves</taxon>
        <taxon>Australaves</taxon>
        <taxon>Passeriformes</taxon>
        <taxon>Sylvioidea</taxon>
        <taxon>Cisticolidae</taxon>
        <taxon>Cisticola</taxon>
    </lineage>
</organism>
<dbReference type="PANTHER" id="PTHR21625:SF1">
    <property type="entry name" value="DYNEIN REGULATORY COMPLEX PROTEIN 1"/>
    <property type="match status" value="1"/>
</dbReference>
<dbReference type="InterPro" id="IPR039750">
    <property type="entry name" value="DRC1/DRC2"/>
</dbReference>
<protein>
    <submittedName>
        <fullName evidence="2">DRC1 protein</fullName>
    </submittedName>
</protein>
<dbReference type="Proteomes" id="UP000546986">
    <property type="component" value="Unassembled WGS sequence"/>
</dbReference>